<evidence type="ECO:0000313" key="3">
    <source>
        <dbReference type="Proteomes" id="UP000306758"/>
    </source>
</evidence>
<evidence type="ECO:0000313" key="2">
    <source>
        <dbReference type="EMBL" id="THA11003.1"/>
    </source>
</evidence>
<organism evidence="2 3">
    <name type="scientific">Rodentibacter pneumotropicus</name>
    <dbReference type="NCBI Taxonomy" id="758"/>
    <lineage>
        <taxon>Bacteria</taxon>
        <taxon>Pseudomonadati</taxon>
        <taxon>Pseudomonadota</taxon>
        <taxon>Gammaproteobacteria</taxon>
        <taxon>Pasteurellales</taxon>
        <taxon>Pasteurellaceae</taxon>
        <taxon>Rodentibacter</taxon>
    </lineage>
</organism>
<reference evidence="2 3" key="1">
    <citation type="journal article" date="2019" name="Vet. Microbiol.">
        <title>Development of multi locus sequence typing (MLST) of Rodentibacter pneumotropicus.</title>
        <authorList>
            <person name="Adhikary S."/>
            <person name="Bisgaard M."/>
            <person name="Boot R."/>
            <person name="Benga L."/>
            <person name="Nicklas W."/>
            <person name="Christensen H."/>
        </authorList>
    </citation>
    <scope>NUCLEOTIDE SEQUENCE [LARGE SCALE GENOMIC DNA]</scope>
    <source>
        <strain evidence="2 3">Ac84</strain>
    </source>
</reference>
<evidence type="ECO:0008006" key="4">
    <source>
        <dbReference type="Google" id="ProtNLM"/>
    </source>
</evidence>
<protein>
    <recommendedName>
        <fullName evidence="4">DUF3742 family protein</fullName>
    </recommendedName>
</protein>
<evidence type="ECO:0000256" key="1">
    <source>
        <dbReference type="SAM" id="Phobius"/>
    </source>
</evidence>
<keyword evidence="1" id="KW-0472">Membrane</keyword>
<sequence>MKFPRKRQIQNILVKLKNFLIPQKIQDISMQSFYYTKYLTYRFKNWEHPKSLKSVYLIFIVLAVLLIISVSLVLALSLFALVFISPLKLGSLTKDIIYYTDGYEENGMYYPYYNSDDE</sequence>
<proteinExistence type="predicted"/>
<comment type="caution">
    <text evidence="2">The sequence shown here is derived from an EMBL/GenBank/DDBJ whole genome shotgun (WGS) entry which is preliminary data.</text>
</comment>
<feature type="transmembrane region" description="Helical" evidence="1">
    <location>
        <begin position="55"/>
        <end position="84"/>
    </location>
</feature>
<keyword evidence="1" id="KW-1133">Transmembrane helix</keyword>
<dbReference type="AlphaFoldDB" id="A0A4S2Q372"/>
<dbReference type="EMBL" id="QXNI01000006">
    <property type="protein sequence ID" value="THA11003.1"/>
    <property type="molecule type" value="Genomic_DNA"/>
</dbReference>
<dbReference type="Proteomes" id="UP000306758">
    <property type="component" value="Unassembled WGS sequence"/>
</dbReference>
<gene>
    <name evidence="2" type="ORF">D3M78_01020</name>
</gene>
<dbReference type="RefSeq" id="WP_136122885.1">
    <property type="nucleotide sequence ID" value="NZ_QXNI01000006.1"/>
</dbReference>
<accession>A0A4S2Q372</accession>
<keyword evidence="1" id="KW-0812">Transmembrane</keyword>
<name>A0A4S2Q372_9PAST</name>